<evidence type="ECO:0000259" key="3">
    <source>
        <dbReference type="PROSITE" id="PS50110"/>
    </source>
</evidence>
<dbReference type="InterPro" id="IPR050595">
    <property type="entry name" value="Bact_response_regulator"/>
</dbReference>
<keyword evidence="5" id="KW-1185">Reference proteome</keyword>
<evidence type="ECO:0000256" key="2">
    <source>
        <dbReference type="PROSITE-ProRule" id="PRU00169"/>
    </source>
</evidence>
<accession>A0A7X0AWP3</accession>
<proteinExistence type="predicted"/>
<dbReference type="EMBL" id="JACIIZ010000004">
    <property type="protein sequence ID" value="MBB6251102.1"/>
    <property type="molecule type" value="Genomic_DNA"/>
</dbReference>
<dbReference type="InterPro" id="IPR011006">
    <property type="entry name" value="CheY-like_superfamily"/>
</dbReference>
<dbReference type="Pfam" id="PF00072">
    <property type="entry name" value="Response_reg"/>
    <property type="match status" value="1"/>
</dbReference>
<sequence>MRTLRILLVEDNALISLLLAEMLVDLGHEVCAIETTEAGAVAAAAQLRPDLMIVDAQLGEGSGLGAMATIARQDAIPHLFISGDRAGVQARNPGAVSIQKPFYEADLVRAIQHAIALPALKGPPAAAKPPPETPGA</sequence>
<evidence type="ECO:0000313" key="4">
    <source>
        <dbReference type="EMBL" id="MBB6251102.1"/>
    </source>
</evidence>
<dbReference type="SUPFAM" id="SSF52172">
    <property type="entry name" value="CheY-like"/>
    <property type="match status" value="1"/>
</dbReference>
<dbReference type="PANTHER" id="PTHR44591">
    <property type="entry name" value="STRESS RESPONSE REGULATOR PROTEIN 1"/>
    <property type="match status" value="1"/>
</dbReference>
<dbReference type="PROSITE" id="PS50110">
    <property type="entry name" value="RESPONSE_REGULATORY"/>
    <property type="match status" value="1"/>
</dbReference>
<dbReference type="Proteomes" id="UP000539175">
    <property type="component" value="Unassembled WGS sequence"/>
</dbReference>
<keyword evidence="1 2" id="KW-0597">Phosphoprotein</keyword>
<dbReference type="AlphaFoldDB" id="A0A7X0AWP3"/>
<dbReference type="Gene3D" id="3.40.50.2300">
    <property type="match status" value="1"/>
</dbReference>
<reference evidence="4 5" key="1">
    <citation type="submission" date="2020-08" db="EMBL/GenBank/DDBJ databases">
        <title>Genomic Encyclopedia of Type Strains, Phase IV (KMG-IV): sequencing the most valuable type-strain genomes for metagenomic binning, comparative biology and taxonomic classification.</title>
        <authorList>
            <person name="Goeker M."/>
        </authorList>
    </citation>
    <scope>NUCLEOTIDE SEQUENCE [LARGE SCALE GENOMIC DNA]</scope>
    <source>
        <strain evidence="4 5">DSM 22198</strain>
    </source>
</reference>
<evidence type="ECO:0000313" key="5">
    <source>
        <dbReference type="Proteomes" id="UP000539175"/>
    </source>
</evidence>
<gene>
    <name evidence="4" type="ORF">FHS74_001647</name>
</gene>
<dbReference type="GO" id="GO:0000160">
    <property type="term" value="P:phosphorelay signal transduction system"/>
    <property type="evidence" value="ECO:0007669"/>
    <property type="project" value="InterPro"/>
</dbReference>
<protein>
    <submittedName>
        <fullName evidence="4">CheY-like chemotaxis protein</fullName>
    </submittedName>
</protein>
<dbReference type="SMART" id="SM00448">
    <property type="entry name" value="REC"/>
    <property type="match status" value="1"/>
</dbReference>
<name>A0A7X0AWP3_9PROT</name>
<evidence type="ECO:0000256" key="1">
    <source>
        <dbReference type="ARBA" id="ARBA00022553"/>
    </source>
</evidence>
<dbReference type="InterPro" id="IPR001789">
    <property type="entry name" value="Sig_transdc_resp-reg_receiver"/>
</dbReference>
<feature type="modified residue" description="4-aspartylphosphate" evidence="2">
    <location>
        <position position="55"/>
    </location>
</feature>
<organism evidence="4 5">
    <name type="scientific">Nitrospirillum iridis</name>
    <dbReference type="NCBI Taxonomy" id="765888"/>
    <lineage>
        <taxon>Bacteria</taxon>
        <taxon>Pseudomonadati</taxon>
        <taxon>Pseudomonadota</taxon>
        <taxon>Alphaproteobacteria</taxon>
        <taxon>Rhodospirillales</taxon>
        <taxon>Azospirillaceae</taxon>
        <taxon>Nitrospirillum</taxon>
    </lineage>
</organism>
<feature type="domain" description="Response regulatory" evidence="3">
    <location>
        <begin position="5"/>
        <end position="115"/>
    </location>
</feature>
<comment type="caution">
    <text evidence="4">The sequence shown here is derived from an EMBL/GenBank/DDBJ whole genome shotgun (WGS) entry which is preliminary data.</text>
</comment>
<dbReference type="RefSeq" id="WP_184799326.1">
    <property type="nucleotide sequence ID" value="NZ_JACIIZ010000004.1"/>
</dbReference>
<dbReference type="PANTHER" id="PTHR44591:SF24">
    <property type="entry name" value="PROTEIN-GLUTAMATE METHYLESTERASE_PROTEIN-GLUTAMINE GLUTAMINASE 1"/>
    <property type="match status" value="1"/>
</dbReference>